<evidence type="ECO:0000313" key="1">
    <source>
        <dbReference type="EMBL" id="NIJ51144.1"/>
    </source>
</evidence>
<dbReference type="Proteomes" id="UP001179181">
    <property type="component" value="Unassembled WGS sequence"/>
</dbReference>
<dbReference type="RefSeq" id="WP_167266572.1">
    <property type="nucleotide sequence ID" value="NZ_JAASQJ010000001.1"/>
</dbReference>
<comment type="caution">
    <text evidence="1">The sequence shown here is derived from an EMBL/GenBank/DDBJ whole genome shotgun (WGS) entry which is preliminary data.</text>
</comment>
<gene>
    <name evidence="1" type="ORF">FHS68_000300</name>
</gene>
<sequence length="242" mass="28005">MSVRFQYASNIIVAEGNRPMFSQDYLAYEQGTLDALLEIMKNSWTGYGLIQVIRELNGKEIVITPNHSKMCNAFAKKPFWKSNNQVEIVYNPTIFGTNSCSGPGFRADEFLMHELVHAYRKLRLGIQVNASVYVPSFHYTDFEEFAAILYVNIYSSAKKRSPLRKDHIDSTALPEIFSTSRGFFHNEKHHAKAVHDLIRQDYYLTQSFVRQDNGRFNPIDYFFRNSDECVKMIVEPEPMVGF</sequence>
<name>A0ABX0UGH2_9BACT</name>
<accession>A0ABX0UGH2</accession>
<reference evidence="1 2" key="1">
    <citation type="submission" date="2020-03" db="EMBL/GenBank/DDBJ databases">
        <title>Genomic Encyclopedia of Type Strains, Phase IV (KMG-IV): sequencing the most valuable type-strain genomes for metagenomic binning, comparative biology and taxonomic classification.</title>
        <authorList>
            <person name="Goeker M."/>
        </authorList>
    </citation>
    <scope>NUCLEOTIDE SEQUENCE [LARGE SCALE GENOMIC DNA]</scope>
    <source>
        <strain evidence="1 2">DSM 102865</strain>
    </source>
</reference>
<keyword evidence="2" id="KW-1185">Reference proteome</keyword>
<organism evidence="1 2">
    <name type="scientific">Dyadobacter arcticus</name>
    <dbReference type="NCBI Taxonomy" id="1078754"/>
    <lineage>
        <taxon>Bacteria</taxon>
        <taxon>Pseudomonadati</taxon>
        <taxon>Bacteroidota</taxon>
        <taxon>Cytophagia</taxon>
        <taxon>Cytophagales</taxon>
        <taxon>Spirosomataceae</taxon>
        <taxon>Dyadobacter</taxon>
    </lineage>
</organism>
<protein>
    <submittedName>
        <fullName evidence="1">Uncharacterized protein</fullName>
    </submittedName>
</protein>
<proteinExistence type="predicted"/>
<dbReference type="EMBL" id="JAASQJ010000001">
    <property type="protein sequence ID" value="NIJ51144.1"/>
    <property type="molecule type" value="Genomic_DNA"/>
</dbReference>
<evidence type="ECO:0000313" key="2">
    <source>
        <dbReference type="Proteomes" id="UP001179181"/>
    </source>
</evidence>